<evidence type="ECO:0000256" key="2">
    <source>
        <dbReference type="ARBA" id="ARBA00022723"/>
    </source>
</evidence>
<dbReference type="InterPro" id="IPR051458">
    <property type="entry name" value="Cyt/Met_Dipeptidase"/>
</dbReference>
<feature type="domain" description="Peptidase M20 dimerisation" evidence="4">
    <location>
        <begin position="195"/>
        <end position="352"/>
    </location>
</feature>
<dbReference type="PANTHER" id="PTHR43270:SF12">
    <property type="entry name" value="SUCCINYL-DIAMINOPIMELATE DESUCCINYLASE"/>
    <property type="match status" value="1"/>
</dbReference>
<name>A0A917S3X5_9BACL</name>
<dbReference type="Proteomes" id="UP000654670">
    <property type="component" value="Unassembled WGS sequence"/>
</dbReference>
<keyword evidence="3" id="KW-0378">Hydrolase</keyword>
<keyword evidence="1" id="KW-0645">Protease</keyword>
<dbReference type="SUPFAM" id="SSF53187">
    <property type="entry name" value="Zn-dependent exopeptidases"/>
    <property type="match status" value="1"/>
</dbReference>
<accession>A0A917S3X5</accession>
<dbReference type="GO" id="GO:0006508">
    <property type="term" value="P:proteolysis"/>
    <property type="evidence" value="ECO:0007669"/>
    <property type="project" value="UniProtKB-KW"/>
</dbReference>
<dbReference type="AlphaFoldDB" id="A0A917S3X5"/>
<dbReference type="InterPro" id="IPR002933">
    <property type="entry name" value="Peptidase_M20"/>
</dbReference>
<organism evidence="5 6">
    <name type="scientific">Sporolactobacillus putidus</name>
    <dbReference type="NCBI Taxonomy" id="492735"/>
    <lineage>
        <taxon>Bacteria</taxon>
        <taxon>Bacillati</taxon>
        <taxon>Bacillota</taxon>
        <taxon>Bacilli</taxon>
        <taxon>Bacillales</taxon>
        <taxon>Sporolactobacillaceae</taxon>
        <taxon>Sporolactobacillus</taxon>
    </lineage>
</organism>
<dbReference type="NCBIfam" id="NF006053">
    <property type="entry name" value="PRK08201.1"/>
    <property type="match status" value="1"/>
</dbReference>
<sequence length="455" mass="50421">MTESWQVYLNENQERFLSEYLEFLRIPSISTDPDYDGDVRKAAEWVVERLQRAGIEKAGTLETVGHPVVYGEWLHAPGQPTLLIYGHFDVQPAVPVSLWDSPPFEPVVKDGKVYGRAASDMKGNLLLPIIGCEALLKTRGSLPINIKFLFEGEEEIGSRSLNAFIKEHQDLLACDTVISADGGCGSEEEPRVTTGVRGIFSMQLNVKTANTDMHSGAGGGIAPNAIHELVRILNSMRDEEGHILVEGFYDQVNELTAEEKEQIAKFSSFTETLKKTTGFKEFFGEPEFTPMERGVARPTLEINGIWGGYQGAGGKTVIPREAHAKITTRLVPDQTPDQVRELLTEHIKKQAVRSIEVTIENGHGANPYRVPQDYPQLLTLEKALEKATGHSVLHQLSGGSVPVMSLFKGLLGAETLTLGAAMDDERAHAPNEFYRLSNFERVQKVYCLFLQEMGR</sequence>
<protein>
    <submittedName>
        <fullName evidence="5">Peptidase M20</fullName>
    </submittedName>
</protein>
<dbReference type="InterPro" id="IPR011650">
    <property type="entry name" value="Peptidase_M20_dimer"/>
</dbReference>
<reference evidence="5" key="2">
    <citation type="submission" date="2020-09" db="EMBL/GenBank/DDBJ databases">
        <authorList>
            <person name="Sun Q."/>
            <person name="Ohkuma M."/>
        </authorList>
    </citation>
    <scope>NUCLEOTIDE SEQUENCE</scope>
    <source>
        <strain evidence="5">JCM 15325</strain>
    </source>
</reference>
<dbReference type="GO" id="GO:0008233">
    <property type="term" value="F:peptidase activity"/>
    <property type="evidence" value="ECO:0007669"/>
    <property type="project" value="UniProtKB-KW"/>
</dbReference>
<evidence type="ECO:0000313" key="5">
    <source>
        <dbReference type="EMBL" id="GGL56747.1"/>
    </source>
</evidence>
<evidence type="ECO:0000313" key="6">
    <source>
        <dbReference type="Proteomes" id="UP000654670"/>
    </source>
</evidence>
<dbReference type="Pfam" id="PF07687">
    <property type="entry name" value="M20_dimer"/>
    <property type="match status" value="1"/>
</dbReference>
<dbReference type="Pfam" id="PF01546">
    <property type="entry name" value="Peptidase_M20"/>
    <property type="match status" value="1"/>
</dbReference>
<dbReference type="Gene3D" id="3.30.70.360">
    <property type="match status" value="1"/>
</dbReference>
<gene>
    <name evidence="5" type="ORF">GCM10007968_20880</name>
</gene>
<keyword evidence="2" id="KW-0479">Metal-binding</keyword>
<proteinExistence type="predicted"/>
<dbReference type="GO" id="GO:0046872">
    <property type="term" value="F:metal ion binding"/>
    <property type="evidence" value="ECO:0007669"/>
    <property type="project" value="UniProtKB-KW"/>
</dbReference>
<keyword evidence="6" id="KW-1185">Reference proteome</keyword>
<comment type="caution">
    <text evidence="5">The sequence shown here is derived from an EMBL/GenBank/DDBJ whole genome shotgun (WGS) entry which is preliminary data.</text>
</comment>
<dbReference type="NCBIfam" id="NF006579">
    <property type="entry name" value="PRK09104.1"/>
    <property type="match status" value="1"/>
</dbReference>
<dbReference type="NCBIfam" id="NF005914">
    <property type="entry name" value="PRK07907.1"/>
    <property type="match status" value="1"/>
</dbReference>
<dbReference type="EMBL" id="BMOK01000008">
    <property type="protein sequence ID" value="GGL56747.1"/>
    <property type="molecule type" value="Genomic_DNA"/>
</dbReference>
<evidence type="ECO:0000256" key="3">
    <source>
        <dbReference type="ARBA" id="ARBA00022801"/>
    </source>
</evidence>
<evidence type="ECO:0000256" key="1">
    <source>
        <dbReference type="ARBA" id="ARBA00022670"/>
    </source>
</evidence>
<dbReference type="PANTHER" id="PTHR43270">
    <property type="entry name" value="BETA-ALA-HIS DIPEPTIDASE"/>
    <property type="match status" value="1"/>
</dbReference>
<dbReference type="Gene3D" id="3.40.630.10">
    <property type="entry name" value="Zn peptidases"/>
    <property type="match status" value="1"/>
</dbReference>
<dbReference type="RefSeq" id="WP_188803085.1">
    <property type="nucleotide sequence ID" value="NZ_BMOK01000008.1"/>
</dbReference>
<reference evidence="5" key="1">
    <citation type="journal article" date="2014" name="Int. J. Syst. Evol. Microbiol.">
        <title>Complete genome sequence of Corynebacterium casei LMG S-19264T (=DSM 44701T), isolated from a smear-ripened cheese.</title>
        <authorList>
            <consortium name="US DOE Joint Genome Institute (JGI-PGF)"/>
            <person name="Walter F."/>
            <person name="Albersmeier A."/>
            <person name="Kalinowski J."/>
            <person name="Ruckert C."/>
        </authorList>
    </citation>
    <scope>NUCLEOTIDE SEQUENCE</scope>
    <source>
        <strain evidence="5">JCM 15325</strain>
    </source>
</reference>
<evidence type="ECO:0000259" key="4">
    <source>
        <dbReference type="Pfam" id="PF07687"/>
    </source>
</evidence>